<proteinExistence type="predicted"/>
<accession>A0A016V6V1</accession>
<evidence type="ECO:0000313" key="3">
    <source>
        <dbReference type="Proteomes" id="UP000024635"/>
    </source>
</evidence>
<name>A0A016V6V1_9BILA</name>
<reference evidence="3" key="1">
    <citation type="journal article" date="2015" name="Nat. Genet.">
        <title>The genome and transcriptome of the zoonotic hookworm Ancylostoma ceylanicum identify infection-specific gene families.</title>
        <authorList>
            <person name="Schwarz E.M."/>
            <person name="Hu Y."/>
            <person name="Antoshechkin I."/>
            <person name="Miller M.M."/>
            <person name="Sternberg P.W."/>
            <person name="Aroian R.V."/>
        </authorList>
    </citation>
    <scope>NUCLEOTIDE SEQUENCE</scope>
    <source>
        <strain evidence="3">HY135</strain>
    </source>
</reference>
<keyword evidence="3" id="KW-1185">Reference proteome</keyword>
<dbReference type="AlphaFoldDB" id="A0A016V6V1"/>
<protein>
    <submittedName>
        <fullName evidence="2">Uncharacterized protein</fullName>
    </submittedName>
</protein>
<dbReference type="OrthoDB" id="10562486at2759"/>
<gene>
    <name evidence="2" type="primary">Acey_s0016.g3056</name>
    <name evidence="2" type="ORF">Y032_0016g3056</name>
</gene>
<organism evidence="2 3">
    <name type="scientific">Ancylostoma ceylanicum</name>
    <dbReference type="NCBI Taxonomy" id="53326"/>
    <lineage>
        <taxon>Eukaryota</taxon>
        <taxon>Metazoa</taxon>
        <taxon>Ecdysozoa</taxon>
        <taxon>Nematoda</taxon>
        <taxon>Chromadorea</taxon>
        <taxon>Rhabditida</taxon>
        <taxon>Rhabditina</taxon>
        <taxon>Rhabditomorpha</taxon>
        <taxon>Strongyloidea</taxon>
        <taxon>Ancylostomatidae</taxon>
        <taxon>Ancylostomatinae</taxon>
        <taxon>Ancylostoma</taxon>
    </lineage>
</organism>
<dbReference type="EMBL" id="JARK01001352">
    <property type="protein sequence ID" value="EYC22986.1"/>
    <property type="molecule type" value="Genomic_DNA"/>
</dbReference>
<feature type="chain" id="PRO_5001490314" evidence="1">
    <location>
        <begin position="21"/>
        <end position="244"/>
    </location>
</feature>
<sequence>MKGRLRYFLIAAMIATVIECSLDDSPEGKDYIGSSIEDQHFDDLTVDTDPDVKQQALMPVPPPALSPIAEDITLTSKVPAKSAQKQTTTTSPKYTIITVATVVNDSEGSTDTEPLEVLEQSVTPAFLKPAQFKTTLVDEVVTYAPPSEPPIFSTLVHSWKGTPRPPLHKLNDGEVKHKANALKKKLRKQKIVTMSIVKPKKVFDAPQRLRLVKGRRNLVSHDIGPPGRKFSVPRGWRVIQLKAV</sequence>
<evidence type="ECO:0000256" key="1">
    <source>
        <dbReference type="SAM" id="SignalP"/>
    </source>
</evidence>
<evidence type="ECO:0000313" key="2">
    <source>
        <dbReference type="EMBL" id="EYC22986.1"/>
    </source>
</evidence>
<dbReference type="Proteomes" id="UP000024635">
    <property type="component" value="Unassembled WGS sequence"/>
</dbReference>
<comment type="caution">
    <text evidence="2">The sequence shown here is derived from an EMBL/GenBank/DDBJ whole genome shotgun (WGS) entry which is preliminary data.</text>
</comment>
<feature type="signal peptide" evidence="1">
    <location>
        <begin position="1"/>
        <end position="20"/>
    </location>
</feature>
<keyword evidence="1" id="KW-0732">Signal</keyword>